<evidence type="ECO:0000313" key="2">
    <source>
        <dbReference type="EMBL" id="QFG09963.1"/>
    </source>
</evidence>
<feature type="compositionally biased region" description="Acidic residues" evidence="1">
    <location>
        <begin position="1"/>
        <end position="12"/>
    </location>
</feature>
<dbReference type="GeneID" id="63926039"/>
<dbReference type="Proteomes" id="UP000326949">
    <property type="component" value="Segment"/>
</dbReference>
<evidence type="ECO:0000313" key="3">
    <source>
        <dbReference type="Proteomes" id="UP000326949"/>
    </source>
</evidence>
<dbReference type="KEGG" id="vg:63926039"/>
<name>A0A5J6TGA3_9CAUD</name>
<evidence type="ECO:0000256" key="1">
    <source>
        <dbReference type="SAM" id="MobiDB-lite"/>
    </source>
</evidence>
<dbReference type="EMBL" id="MN234183">
    <property type="protein sequence ID" value="QFG09963.1"/>
    <property type="molecule type" value="Genomic_DNA"/>
</dbReference>
<dbReference type="RefSeq" id="YP_010051549.1">
    <property type="nucleotide sequence ID" value="NC_054444.1"/>
</dbReference>
<reference evidence="2 3" key="1">
    <citation type="submission" date="2019-07" db="EMBL/GenBank/DDBJ databases">
        <authorList>
            <person name="Divens A.M."/>
            <person name="Garlena R.A."/>
            <person name="Russell D.A."/>
            <person name="Pope W.H."/>
            <person name="Jacobs-Sera D."/>
            <person name="Hatfull G.F."/>
        </authorList>
    </citation>
    <scope>NUCLEOTIDE SEQUENCE [LARGE SCALE GENOMIC DNA]</scope>
</reference>
<accession>A0A5J6TGA3</accession>
<sequence>MTEPIDVEDQDQNPDAPGPLTLTPADLRNFVTVTDAKAQDMIDDALGTAFIHAPCIFAEDFPAAKRKAAKAIVRGAIVRWAEAGSGAVTTQSSMSYSQTVDTRTPRRVMFMPSEVDGLKRLCRPDGEDRGAAFAIDTLPTSTVEHAEICSIYFGGGCSCGAILTQRLPLYERTNGWA</sequence>
<proteinExistence type="predicted"/>
<gene>
    <name evidence="2" type="primary">9</name>
    <name evidence="2" type="ORF">PBI_ANTSIRABE_9</name>
</gene>
<keyword evidence="3" id="KW-1185">Reference proteome</keyword>
<feature type="region of interest" description="Disordered" evidence="1">
    <location>
        <begin position="1"/>
        <end position="23"/>
    </location>
</feature>
<organism evidence="2 3">
    <name type="scientific">Mycobacterium phage Antsirabe</name>
    <dbReference type="NCBI Taxonomy" id="2575610"/>
    <lineage>
        <taxon>Viruses</taxon>
        <taxon>Duplodnaviria</taxon>
        <taxon>Heunggongvirae</taxon>
        <taxon>Uroviricota</taxon>
        <taxon>Caudoviricetes</taxon>
        <taxon>Gclasvirinae</taxon>
        <taxon>Antsirabevirus</taxon>
        <taxon>Antsirabevirus antsirabe</taxon>
    </lineage>
</organism>
<protein>
    <submittedName>
        <fullName evidence="2">Head-to-tail adaptor</fullName>
    </submittedName>
</protein>